<dbReference type="PANTHER" id="PTHR43308">
    <property type="entry name" value="OUTER MEMBRANE PROTEIN ALPHA-RELATED"/>
    <property type="match status" value="1"/>
</dbReference>
<feature type="compositionally biased region" description="Gly residues" evidence="1">
    <location>
        <begin position="183"/>
        <end position="193"/>
    </location>
</feature>
<feature type="domain" description="SLH" evidence="3">
    <location>
        <begin position="536"/>
        <end position="593"/>
    </location>
</feature>
<dbReference type="InterPro" id="IPR051465">
    <property type="entry name" value="Cell_Envelope_Struct_Comp"/>
</dbReference>
<evidence type="ECO:0000313" key="5">
    <source>
        <dbReference type="Proteomes" id="UP001153404"/>
    </source>
</evidence>
<dbReference type="RefSeq" id="WP_277529039.1">
    <property type="nucleotide sequence ID" value="NZ_JAPDIA010000001.1"/>
</dbReference>
<accession>A0A9X4KNZ4</accession>
<evidence type="ECO:0000259" key="3">
    <source>
        <dbReference type="PROSITE" id="PS51272"/>
    </source>
</evidence>
<dbReference type="Proteomes" id="UP001153404">
    <property type="component" value="Unassembled WGS sequence"/>
</dbReference>
<evidence type="ECO:0000256" key="2">
    <source>
        <dbReference type="SAM" id="SignalP"/>
    </source>
</evidence>
<keyword evidence="2" id="KW-0732">Signal</keyword>
<dbReference type="PANTHER" id="PTHR43308:SF5">
    <property type="entry name" value="S-LAYER PROTEIN _ PEPTIDOGLYCAN ENDO-BETA-N-ACETYLGLUCOSAMINIDASE"/>
    <property type="match status" value="1"/>
</dbReference>
<dbReference type="Pfam" id="PF00395">
    <property type="entry name" value="SLH"/>
    <property type="match status" value="3"/>
</dbReference>
<dbReference type="InterPro" id="IPR008965">
    <property type="entry name" value="CBM2/CBM3_carb-bd_dom_sf"/>
</dbReference>
<dbReference type="SUPFAM" id="SSF49384">
    <property type="entry name" value="Carbohydrate-binding domain"/>
    <property type="match status" value="1"/>
</dbReference>
<feature type="domain" description="SLH" evidence="3">
    <location>
        <begin position="474"/>
        <end position="532"/>
    </location>
</feature>
<sequence>MRQTKRVGYSSMLRKLQIFCLSHLLASAFLLSLLASATSVAYAASGFTLSVSDSQPIVGREVSVQVVGQELNDVYAAELQATFDADHLRFKSATSARFGYAVTPSVNGGQIVLAFTKVGPIPGESGTAVLAELVFEAKALGSGTIELKKVKTVDSAMKVADIDANTTASVTVVTAPNDPGPGTDTGSGNGSGGDTPVVVDGEGGKVVITPTPKVDAATGRAVSKIDEPTWLKAVAKTVAGGGELKKIRLALSEAPGAKSYALELPALAFRASAEALLVEISTPLATVTVQSHMFRDGGVPAGDIEFRIEQADIGGLNEQQRAQIGDRPVIDVSVFSGGQKISWSNPKAPVTISVPYRPTAEELAAPDHITVWYIDGQGKATAVPSGRYDSASETVQFQVTHLSQYAVAFVQKTFNDLGKVAWAKSAIEAMASKGIVNGVTATEFRPGASVSRADFALLLVRTMDLQGEAGEAFSDVAADAYYADAVAVLRGMGIATGSGDNKFRPGDAIARQDMMVLIAKALAYADKAVPAPAEPLSGFTDAGSVAAYARDSVAGLIDAGLVNGSNQQIHPKAWTTRAETAVLMQRLYNYFYN</sequence>
<evidence type="ECO:0000256" key="1">
    <source>
        <dbReference type="SAM" id="MobiDB-lite"/>
    </source>
</evidence>
<evidence type="ECO:0000313" key="4">
    <source>
        <dbReference type="EMBL" id="MDG0808506.1"/>
    </source>
</evidence>
<keyword evidence="5" id="KW-1185">Reference proteome</keyword>
<organism evidence="4 5">
    <name type="scientific">Cohnella rhizosphaerae</name>
    <dbReference type="NCBI Taxonomy" id="1457232"/>
    <lineage>
        <taxon>Bacteria</taxon>
        <taxon>Bacillati</taxon>
        <taxon>Bacillota</taxon>
        <taxon>Bacilli</taxon>
        <taxon>Bacillales</taxon>
        <taxon>Paenibacillaceae</taxon>
        <taxon>Cohnella</taxon>
    </lineage>
</organism>
<gene>
    <name evidence="4" type="ORF">OMP40_03120</name>
</gene>
<feature type="signal peptide" evidence="2">
    <location>
        <begin position="1"/>
        <end position="43"/>
    </location>
</feature>
<dbReference type="EMBL" id="JAPDIA010000001">
    <property type="protein sequence ID" value="MDG0808506.1"/>
    <property type="molecule type" value="Genomic_DNA"/>
</dbReference>
<name>A0A9X4KNZ4_9BACL</name>
<reference evidence="4" key="1">
    <citation type="submission" date="2022-10" db="EMBL/GenBank/DDBJ databases">
        <title>Comparative genomic analysis of Cohnella hashimotonis sp. nov., isolated from the International Space Station.</title>
        <authorList>
            <person name="Simpson A."/>
            <person name="Venkateswaran K."/>
        </authorList>
    </citation>
    <scope>NUCLEOTIDE SEQUENCE</scope>
    <source>
        <strain evidence="4">DSM 28161</strain>
    </source>
</reference>
<comment type="caution">
    <text evidence="4">The sequence shown here is derived from an EMBL/GenBank/DDBJ whole genome shotgun (WGS) entry which is preliminary data.</text>
</comment>
<feature type="chain" id="PRO_5040979531" evidence="2">
    <location>
        <begin position="44"/>
        <end position="593"/>
    </location>
</feature>
<dbReference type="InterPro" id="IPR001119">
    <property type="entry name" value="SLH_dom"/>
</dbReference>
<protein>
    <submittedName>
        <fullName evidence="4">S-layer homology domain-containing protein</fullName>
    </submittedName>
</protein>
<dbReference type="AlphaFoldDB" id="A0A9X4KNZ4"/>
<dbReference type="CDD" id="cd08547">
    <property type="entry name" value="Type_II_cohesin"/>
    <property type="match status" value="1"/>
</dbReference>
<feature type="domain" description="SLH" evidence="3">
    <location>
        <begin position="410"/>
        <end position="473"/>
    </location>
</feature>
<dbReference type="GO" id="GO:0030246">
    <property type="term" value="F:carbohydrate binding"/>
    <property type="evidence" value="ECO:0007669"/>
    <property type="project" value="InterPro"/>
</dbReference>
<feature type="region of interest" description="Disordered" evidence="1">
    <location>
        <begin position="172"/>
        <end position="194"/>
    </location>
</feature>
<feature type="compositionally biased region" description="Low complexity" evidence="1">
    <location>
        <begin position="172"/>
        <end position="182"/>
    </location>
</feature>
<dbReference type="Gene3D" id="2.60.40.680">
    <property type="match status" value="1"/>
</dbReference>
<proteinExistence type="predicted"/>
<dbReference type="PROSITE" id="PS51272">
    <property type="entry name" value="SLH"/>
    <property type="match status" value="3"/>
</dbReference>